<evidence type="ECO:0000313" key="2">
    <source>
        <dbReference type="Proteomes" id="UP000214746"/>
    </source>
</evidence>
<accession>A0A2W1NRD3</accession>
<gene>
    <name evidence="1" type="ORF">CBW46_006750</name>
</gene>
<dbReference type="AlphaFoldDB" id="A0A2W1NRD3"/>
<reference evidence="1" key="1">
    <citation type="submission" date="2018-06" db="EMBL/GenBank/DDBJ databases">
        <title>Paenibacillus xerothermodurans sp. nov. an extremely dry heat resistant spore forming bacterium isolated from the soil of Cape Canaveral, Florida.</title>
        <authorList>
            <person name="Seuylemezian A."/>
            <person name="Kaur N."/>
            <person name="Patil P."/>
            <person name="Patil P."/>
            <person name="Mayilraj S."/>
            <person name="Vaishampayan P."/>
        </authorList>
    </citation>
    <scope>NUCLEOTIDE SEQUENCE [LARGE SCALE GENOMIC DNA]</scope>
    <source>
        <strain evidence="1">ATCC 27380</strain>
    </source>
</reference>
<dbReference type="Proteomes" id="UP000214746">
    <property type="component" value="Unassembled WGS sequence"/>
</dbReference>
<keyword evidence="2" id="KW-1185">Reference proteome</keyword>
<dbReference type="RefSeq" id="WP_089199228.1">
    <property type="nucleotide sequence ID" value="NZ_NHRJ02000002.1"/>
</dbReference>
<comment type="caution">
    <text evidence="1">The sequence shown here is derived from an EMBL/GenBank/DDBJ whole genome shotgun (WGS) entry which is preliminary data.</text>
</comment>
<dbReference type="OrthoDB" id="2596452at2"/>
<protein>
    <submittedName>
        <fullName evidence="1">Uncharacterized protein</fullName>
    </submittedName>
</protein>
<organism evidence="1 2">
    <name type="scientific">Paenibacillus xerothermodurans</name>
    <dbReference type="NCBI Taxonomy" id="1977292"/>
    <lineage>
        <taxon>Bacteria</taxon>
        <taxon>Bacillati</taxon>
        <taxon>Bacillota</taxon>
        <taxon>Bacilli</taxon>
        <taxon>Bacillales</taxon>
        <taxon>Paenibacillaceae</taxon>
        <taxon>Paenibacillus</taxon>
    </lineage>
</organism>
<name>A0A2W1NRD3_PAEXE</name>
<proteinExistence type="predicted"/>
<sequence>MSNSDFDADFERLFDEAAEDSDRMMPFVIPEPRPSWMALHTKLQRELRTAAWIRTAKWGTPGSGNRTDRR</sequence>
<evidence type="ECO:0000313" key="1">
    <source>
        <dbReference type="EMBL" id="PZE22085.1"/>
    </source>
</evidence>
<dbReference type="EMBL" id="NHRJ02000002">
    <property type="protein sequence ID" value="PZE22085.1"/>
    <property type="molecule type" value="Genomic_DNA"/>
</dbReference>